<dbReference type="Gene3D" id="3.90.180.10">
    <property type="entry name" value="Medium-chain alcohol dehydrogenases, catalytic domain"/>
    <property type="match status" value="1"/>
</dbReference>
<evidence type="ECO:0000256" key="1">
    <source>
        <dbReference type="ARBA" id="ARBA00022857"/>
    </source>
</evidence>
<dbReference type="Proteomes" id="UP000181962">
    <property type="component" value="Chromosome"/>
</dbReference>
<name>A0A1L3F8Y6_BRAJP</name>
<gene>
    <name evidence="3" type="ORF">BKD09_15450</name>
</gene>
<sequence length="338" mass="35593">MLDRTRRAAPAGPHAIHVPRTMYAAAMDRFGEPAVLTGHALPVPTIDPGEVLIALDTSGVGPWDIDVRLGRFAGRKPHFPIVPGVDGAGIVVAVGSRVRRLKVGDEVYSYNWESPKGGFYAEYVAVPANNVAPIPKRLDLQHAGAIATTGLTALQGIDDALRLRRGETIIIHGASGGVGTLAVQFAKLRGARVFATASGIEGVGLVREMGADAVVDGKRVVDIDDRARAFAPEGVDAVLALAGGDALGQCLDALRPNGRVAHPNGIEPAPRKRRGITLTRYDAVAGVREFEHLNDAVQAAKLKVPIAERYSLAEAHKAHLRLEAGEVLGKIVLAIHGA</sequence>
<dbReference type="Gene3D" id="3.40.50.720">
    <property type="entry name" value="NAD(P)-binding Rossmann-like Domain"/>
    <property type="match status" value="1"/>
</dbReference>
<organism evidence="3 4">
    <name type="scientific">Bradyrhizobium japonicum</name>
    <dbReference type="NCBI Taxonomy" id="375"/>
    <lineage>
        <taxon>Bacteria</taxon>
        <taxon>Pseudomonadati</taxon>
        <taxon>Pseudomonadota</taxon>
        <taxon>Alphaproteobacteria</taxon>
        <taxon>Hyphomicrobiales</taxon>
        <taxon>Nitrobacteraceae</taxon>
        <taxon>Bradyrhizobium</taxon>
    </lineage>
</organism>
<dbReference type="GO" id="GO:0016491">
    <property type="term" value="F:oxidoreductase activity"/>
    <property type="evidence" value="ECO:0007669"/>
    <property type="project" value="InterPro"/>
</dbReference>
<dbReference type="InterPro" id="IPR051603">
    <property type="entry name" value="Zinc-ADH_QOR/CCCR"/>
</dbReference>
<dbReference type="PANTHER" id="PTHR44154">
    <property type="entry name" value="QUINONE OXIDOREDUCTASE"/>
    <property type="match status" value="1"/>
</dbReference>
<dbReference type="AlphaFoldDB" id="A0A1L3F8Y6"/>
<proteinExistence type="predicted"/>
<dbReference type="SUPFAM" id="SSF51735">
    <property type="entry name" value="NAD(P)-binding Rossmann-fold domains"/>
    <property type="match status" value="1"/>
</dbReference>
<keyword evidence="1" id="KW-0521">NADP</keyword>
<dbReference type="InterPro" id="IPR013154">
    <property type="entry name" value="ADH-like_N"/>
</dbReference>
<dbReference type="InterPro" id="IPR020843">
    <property type="entry name" value="ER"/>
</dbReference>
<reference evidence="3 4" key="1">
    <citation type="submission" date="2016-11" db="EMBL/GenBank/DDBJ databases">
        <title>Complete Genome Sequence of Bradyrhizobium sp. strain J5, an isolated from soybean nodule in Hokkaido.</title>
        <authorList>
            <person name="Kanehara K."/>
        </authorList>
    </citation>
    <scope>NUCLEOTIDE SEQUENCE [LARGE SCALE GENOMIC DNA]</scope>
    <source>
        <strain evidence="3 4">J5</strain>
    </source>
</reference>
<evidence type="ECO:0000313" key="4">
    <source>
        <dbReference type="Proteomes" id="UP000181962"/>
    </source>
</evidence>
<feature type="domain" description="Enoyl reductase (ER)" evidence="2">
    <location>
        <begin position="31"/>
        <end position="333"/>
    </location>
</feature>
<evidence type="ECO:0000313" key="3">
    <source>
        <dbReference type="EMBL" id="APG09734.1"/>
    </source>
</evidence>
<protein>
    <recommendedName>
        <fullName evidence="2">Enoyl reductase (ER) domain-containing protein</fullName>
    </recommendedName>
</protein>
<dbReference type="InterPro" id="IPR036291">
    <property type="entry name" value="NAD(P)-bd_dom_sf"/>
</dbReference>
<dbReference type="Pfam" id="PF13602">
    <property type="entry name" value="ADH_zinc_N_2"/>
    <property type="match status" value="1"/>
</dbReference>
<dbReference type="CDD" id="cd05289">
    <property type="entry name" value="MDR_like_2"/>
    <property type="match status" value="1"/>
</dbReference>
<dbReference type="SMART" id="SM00829">
    <property type="entry name" value="PKS_ER"/>
    <property type="match status" value="1"/>
</dbReference>
<dbReference type="Pfam" id="PF08240">
    <property type="entry name" value="ADH_N"/>
    <property type="match status" value="1"/>
</dbReference>
<dbReference type="SUPFAM" id="SSF50129">
    <property type="entry name" value="GroES-like"/>
    <property type="match status" value="1"/>
</dbReference>
<dbReference type="PANTHER" id="PTHR44154:SF1">
    <property type="entry name" value="QUINONE OXIDOREDUCTASE"/>
    <property type="match status" value="1"/>
</dbReference>
<dbReference type="InterPro" id="IPR011032">
    <property type="entry name" value="GroES-like_sf"/>
</dbReference>
<evidence type="ECO:0000259" key="2">
    <source>
        <dbReference type="SMART" id="SM00829"/>
    </source>
</evidence>
<dbReference type="RefSeq" id="WP_223153913.1">
    <property type="nucleotide sequence ID" value="NZ_CP017637.1"/>
</dbReference>
<accession>A0A1L3F8Y6</accession>
<dbReference type="EMBL" id="CP017637">
    <property type="protein sequence ID" value="APG09734.1"/>
    <property type="molecule type" value="Genomic_DNA"/>
</dbReference>